<sequence length="252" mass="29787">MVFNKKSSEQNFIYIIVQYYQFYTLSKDTQKKEGRKELELTNFQNESDGANEGGIQVSLQPKYGVQQKIVRIKFYLHNRIILLILYAKQGYIKEGRKKGIGITNFQNESDGANEGGIQVSLYKILVYCKNKERISGREKSVEHINESADIFRYRIEIAQYILFNTAVWLARRICGVSRLEASQGALVWQFGRMQQLAGKLQHCRLIWKIVVLRLVVRNLMRRRQNYFDQFYPHVSRVELRKLDRWNISGVYW</sequence>
<accession>V6LHH5</accession>
<evidence type="ECO:0000313" key="1">
    <source>
        <dbReference type="EMBL" id="EST43743.1"/>
    </source>
</evidence>
<dbReference type="EMBL" id="KI546134">
    <property type="protein sequence ID" value="EST43743.1"/>
    <property type="molecule type" value="Genomic_DNA"/>
</dbReference>
<organism evidence="1">
    <name type="scientific">Spironucleus salmonicida</name>
    <dbReference type="NCBI Taxonomy" id="348837"/>
    <lineage>
        <taxon>Eukaryota</taxon>
        <taxon>Metamonada</taxon>
        <taxon>Diplomonadida</taxon>
        <taxon>Hexamitidae</taxon>
        <taxon>Hexamitinae</taxon>
        <taxon>Spironucleus</taxon>
    </lineage>
</organism>
<gene>
    <name evidence="1" type="ORF">SS50377_16475</name>
</gene>
<reference evidence="1" key="1">
    <citation type="journal article" date="2014" name="PLoS Genet.">
        <title>The Genome of Spironucleus salmonicida Highlights a Fish Pathogen Adapted to Fluctuating Environments.</title>
        <authorList>
            <person name="Xu F."/>
            <person name="Jerlstrom-Hultqvist J."/>
            <person name="Einarsson E."/>
            <person name="Astvaldsson A."/>
            <person name="Svard S.G."/>
            <person name="Andersson J.O."/>
        </authorList>
    </citation>
    <scope>NUCLEOTIDE SEQUENCE</scope>
</reference>
<dbReference type="AlphaFoldDB" id="V6LHH5"/>
<proteinExistence type="predicted"/>
<dbReference type="VEuPathDB" id="GiardiaDB:SS50377_27150"/>
<protein>
    <submittedName>
        <fullName evidence="1">Uncharacterized protein</fullName>
    </submittedName>
</protein>
<name>V6LHH5_9EUKA</name>